<sequence length="623" mass="69535">MDDVDVAGIPFGGMTLVNANFSRQQSESRDQHYEATSNIGFEFYGSENDDDEEFTLEQSEHQSNRAGPSSDNDFIFKHTRSNMSLVDCDIQDLEAYLDNCGDPDDMENQRLANEYMHFLASFTDETIPAEDDDASEADESYTSEDLESDSDIEEHISRPVSSKECMDLQGHAEETNSASIRINSFVASEEHKNEIRLQLTGLLQSLIQIHIIASCNQKSFKNAMTLSSLMINRLLDERVHQRQALPLPPQDGVLLGRHTQIVTRSAWQAALPTEISIPTATIDIPALILWTKDSPVKHLREAYSILGLDNVNPAYIPPYAEQAVPKQTKTVRFTPGEDSLLKLGLQKFGYARSSASGRNVMSPLAPDWDRICLRFVPGRKPDQARVRYKTLFKKGEFVKGEFNSAIASKTESVHLSEAEYKLACEGVARFGHQWSRIVKEYLPHRDRKMVRREFLRLSGHPNRAQASSLNDDNHSAAPSACDGATTGSQAWSTPMDDAAAVVHAAPEMSSIHNSSLTSCHIMPPEFDDFALHDLTLPDEPCWTFTSAEEQPALPSPCVLEVRFDKTLDREILTAAKLYGANINNWPLGSCSLLKHSGYQPVIKARLKLLGRFLAQRTQESSSI</sequence>
<name>A0A0H5RPS8_9EUKA</name>
<accession>A0A0H5RPS8</accession>
<dbReference type="EMBL" id="HACM01010287">
    <property type="protein sequence ID" value="CRZ10729.1"/>
    <property type="molecule type" value="Transcribed_RNA"/>
</dbReference>
<reference evidence="5" key="1">
    <citation type="submission" date="2015-04" db="EMBL/GenBank/DDBJ databases">
        <title>The genome sequence of the plant pathogenic Rhizarian Plasmodiophora brassicae reveals insights in its biotrophic life cycle and the origin of chitin synthesis.</title>
        <authorList>
            <person name="Schwelm A."/>
            <person name="Fogelqvist J."/>
            <person name="Knaust A."/>
            <person name="Julke S."/>
            <person name="Lilja T."/>
            <person name="Dhandapani V."/>
            <person name="Bonilla-Rosso G."/>
            <person name="Karlsson M."/>
            <person name="Shevchenko A."/>
            <person name="Choi S.R."/>
            <person name="Kim H.G."/>
            <person name="Park J.Y."/>
            <person name="Lim Y.P."/>
            <person name="Ludwig-Muller J."/>
            <person name="Dixelius C."/>
        </authorList>
    </citation>
    <scope>NUCLEOTIDE SEQUENCE</scope>
    <source>
        <tissue evidence="5">Potato root galls</tissue>
    </source>
</reference>
<dbReference type="GO" id="GO:0003712">
    <property type="term" value="F:transcription coregulator activity"/>
    <property type="evidence" value="ECO:0007669"/>
    <property type="project" value="TreeGrafter"/>
</dbReference>
<evidence type="ECO:0008006" key="6">
    <source>
        <dbReference type="Google" id="ProtNLM"/>
    </source>
</evidence>
<protein>
    <recommendedName>
        <fullName evidence="6">Myb-like domain-containing protein</fullName>
    </recommendedName>
</protein>
<dbReference type="AlphaFoldDB" id="A0A0H5RPS8"/>
<dbReference type="InterPro" id="IPR009057">
    <property type="entry name" value="Homeodomain-like_sf"/>
</dbReference>
<dbReference type="PANTHER" id="PTHR16088:SF3">
    <property type="entry name" value="GON-4-LIKE PROTEIN"/>
    <property type="match status" value="1"/>
</dbReference>
<proteinExistence type="predicted"/>
<feature type="region of interest" description="Disordered" evidence="4">
    <location>
        <begin position="461"/>
        <end position="489"/>
    </location>
</feature>
<feature type="region of interest" description="Disordered" evidence="4">
    <location>
        <begin position="44"/>
        <end position="73"/>
    </location>
</feature>
<organism evidence="5">
    <name type="scientific">Spongospora subterranea</name>
    <dbReference type="NCBI Taxonomy" id="70186"/>
    <lineage>
        <taxon>Eukaryota</taxon>
        <taxon>Sar</taxon>
        <taxon>Rhizaria</taxon>
        <taxon>Endomyxa</taxon>
        <taxon>Phytomyxea</taxon>
        <taxon>Plasmodiophorida</taxon>
        <taxon>Plasmodiophoridae</taxon>
        <taxon>Spongospora</taxon>
    </lineage>
</organism>
<dbReference type="InterPro" id="IPR052435">
    <property type="entry name" value="YY1-Transcr_Regul"/>
</dbReference>
<evidence type="ECO:0000256" key="2">
    <source>
        <dbReference type="ARBA" id="ARBA00023163"/>
    </source>
</evidence>
<keyword evidence="1" id="KW-0805">Transcription regulation</keyword>
<dbReference type="PANTHER" id="PTHR16088">
    <property type="entry name" value="YY1 ASSOCIATED PROTEIN-RELATED"/>
    <property type="match status" value="1"/>
</dbReference>
<keyword evidence="3" id="KW-0539">Nucleus</keyword>
<evidence type="ECO:0000256" key="4">
    <source>
        <dbReference type="SAM" id="MobiDB-lite"/>
    </source>
</evidence>
<dbReference type="GO" id="GO:0005634">
    <property type="term" value="C:nucleus"/>
    <property type="evidence" value="ECO:0007669"/>
    <property type="project" value="TreeGrafter"/>
</dbReference>
<feature type="region of interest" description="Disordered" evidence="4">
    <location>
        <begin position="126"/>
        <end position="154"/>
    </location>
</feature>
<evidence type="ECO:0000313" key="5">
    <source>
        <dbReference type="EMBL" id="CRZ10729.1"/>
    </source>
</evidence>
<evidence type="ECO:0000256" key="3">
    <source>
        <dbReference type="ARBA" id="ARBA00023242"/>
    </source>
</evidence>
<dbReference type="SUPFAM" id="SSF46689">
    <property type="entry name" value="Homeodomain-like"/>
    <property type="match status" value="1"/>
</dbReference>
<feature type="compositionally biased region" description="Acidic residues" evidence="4">
    <location>
        <begin position="127"/>
        <end position="152"/>
    </location>
</feature>
<dbReference type="GO" id="GO:0006355">
    <property type="term" value="P:regulation of DNA-templated transcription"/>
    <property type="evidence" value="ECO:0007669"/>
    <property type="project" value="TreeGrafter"/>
</dbReference>
<evidence type="ECO:0000256" key="1">
    <source>
        <dbReference type="ARBA" id="ARBA00023015"/>
    </source>
</evidence>
<keyword evidence="2" id="KW-0804">Transcription</keyword>